<reference evidence="2 3" key="1">
    <citation type="submission" date="2016-07" db="EMBL/GenBank/DDBJ databases">
        <title>Pervasive Adenine N6-methylation of Active Genes in Fungi.</title>
        <authorList>
            <consortium name="DOE Joint Genome Institute"/>
            <person name="Mondo S.J."/>
            <person name="Dannebaum R.O."/>
            <person name="Kuo R.C."/>
            <person name="Labutti K."/>
            <person name="Haridas S."/>
            <person name="Kuo A."/>
            <person name="Salamov A."/>
            <person name="Ahrendt S.R."/>
            <person name="Lipzen A."/>
            <person name="Sullivan W."/>
            <person name="Andreopoulos W.B."/>
            <person name="Clum A."/>
            <person name="Lindquist E."/>
            <person name="Daum C."/>
            <person name="Ramamoorthy G.K."/>
            <person name="Gryganskyi A."/>
            <person name="Culley D."/>
            <person name="Magnuson J.K."/>
            <person name="James T.Y."/>
            <person name="O'Malley M.A."/>
            <person name="Stajich J.E."/>
            <person name="Spatafora J.W."/>
            <person name="Visel A."/>
            <person name="Grigoriev I.V."/>
        </authorList>
    </citation>
    <scope>NUCLEOTIDE SEQUENCE [LARGE SCALE GENOMIC DNA]</scope>
    <source>
        <strain evidence="2 3">NRRL 1336</strain>
    </source>
</reference>
<dbReference type="EMBL" id="MCGE01000051">
    <property type="protein sequence ID" value="ORZ04376.1"/>
    <property type="molecule type" value="Genomic_DNA"/>
</dbReference>
<name>A0A1X2HYK3_9FUNG</name>
<dbReference type="STRING" id="90262.A0A1X2HYK3"/>
<evidence type="ECO:0000313" key="3">
    <source>
        <dbReference type="Proteomes" id="UP000193560"/>
    </source>
</evidence>
<gene>
    <name evidence="2" type="ORF">BCR42DRAFT_497062</name>
</gene>
<dbReference type="InterPro" id="IPR027417">
    <property type="entry name" value="P-loop_NTPase"/>
</dbReference>
<dbReference type="OrthoDB" id="4255at2759"/>
<accession>A0A1X2HYK3</accession>
<dbReference type="Pfam" id="PF00271">
    <property type="entry name" value="Helicase_C"/>
    <property type="match status" value="1"/>
</dbReference>
<comment type="caution">
    <text evidence="2">The sequence shown here is derived from an EMBL/GenBank/DDBJ whole genome shotgun (WGS) entry which is preliminary data.</text>
</comment>
<sequence length="248" mass="27351">MGWGVDQGLFGGSVIVCLSCDWSLILSRKEPKANENIRFGGDAEAVGQQHQQQDDAVPDNLKWTNFMTTRLLTRFMMQVRVVILNAISGAHLTVLSVCGGTLYGYQTSVFCQVNDLMVGYAWSCLMAVASKKDMLNVLDKIKQHTAVLHGGITQLSREITMKARRLREGKWKCNCVPMSQSCGLDIPQVDLVIINCHPPKNTESYMCSALVVQVSQGVCVCVTSYDGVYLADCARIDCSYPIARVAWS</sequence>
<evidence type="ECO:0000259" key="1">
    <source>
        <dbReference type="Pfam" id="PF00271"/>
    </source>
</evidence>
<dbReference type="InterPro" id="IPR001650">
    <property type="entry name" value="Helicase_C-like"/>
</dbReference>
<dbReference type="AlphaFoldDB" id="A0A1X2HYK3"/>
<dbReference type="SUPFAM" id="SSF52540">
    <property type="entry name" value="P-loop containing nucleoside triphosphate hydrolases"/>
    <property type="match status" value="1"/>
</dbReference>
<proteinExistence type="predicted"/>
<dbReference type="Proteomes" id="UP000193560">
    <property type="component" value="Unassembled WGS sequence"/>
</dbReference>
<protein>
    <recommendedName>
        <fullName evidence="1">Helicase C-terminal domain-containing protein</fullName>
    </recommendedName>
</protein>
<evidence type="ECO:0000313" key="2">
    <source>
        <dbReference type="EMBL" id="ORZ04376.1"/>
    </source>
</evidence>
<dbReference type="Gene3D" id="3.40.50.300">
    <property type="entry name" value="P-loop containing nucleotide triphosphate hydrolases"/>
    <property type="match status" value="1"/>
</dbReference>
<organism evidence="2 3">
    <name type="scientific">Absidia repens</name>
    <dbReference type="NCBI Taxonomy" id="90262"/>
    <lineage>
        <taxon>Eukaryota</taxon>
        <taxon>Fungi</taxon>
        <taxon>Fungi incertae sedis</taxon>
        <taxon>Mucoromycota</taxon>
        <taxon>Mucoromycotina</taxon>
        <taxon>Mucoromycetes</taxon>
        <taxon>Mucorales</taxon>
        <taxon>Cunninghamellaceae</taxon>
        <taxon>Absidia</taxon>
    </lineage>
</organism>
<feature type="domain" description="Helicase C-terminal" evidence="1">
    <location>
        <begin position="124"/>
        <end position="206"/>
    </location>
</feature>
<keyword evidence="3" id="KW-1185">Reference proteome</keyword>